<sequence>MEYLDKKKLGVFFISTSFVIGLFLIFNTSIFTPTNELYITAPTLYRNITILLLLNWLFILGIVLIKKE</sequence>
<dbReference type="Proteomes" id="UP000252797">
    <property type="component" value="Unassembled WGS sequence"/>
</dbReference>
<proteinExistence type="predicted"/>
<comment type="caution">
    <text evidence="1">The sequence shown here is derived from an EMBL/GenBank/DDBJ whole genome shotgun (WGS) entry which is preliminary data.</text>
</comment>
<organism evidence="1 2">
    <name type="scientific">Enterococcus durans</name>
    <dbReference type="NCBI Taxonomy" id="53345"/>
    <lineage>
        <taxon>Bacteria</taxon>
        <taxon>Bacillati</taxon>
        <taxon>Bacillota</taxon>
        <taxon>Bacilli</taxon>
        <taxon>Lactobacillales</taxon>
        <taxon>Enterococcaceae</taxon>
        <taxon>Enterococcus</taxon>
    </lineage>
</organism>
<dbReference type="RefSeq" id="WP_081133992.1">
    <property type="nucleotide sequence ID" value="NZ_CAXUDG010000024.1"/>
</dbReference>
<dbReference type="EMBL" id="LEPB01000002">
    <property type="protein sequence ID" value="RCA11740.1"/>
    <property type="molecule type" value="Genomic_DNA"/>
</dbReference>
<evidence type="ECO:0000313" key="1">
    <source>
        <dbReference type="EMBL" id="RCA11740.1"/>
    </source>
</evidence>
<reference evidence="1 2" key="1">
    <citation type="submission" date="2015-06" db="EMBL/GenBank/DDBJ databases">
        <title>The Genome Sequence of Enterococcus durans 4EA1.</title>
        <authorList>
            <consortium name="The Broad Institute Genomics Platform"/>
            <consortium name="The Broad Institute Genome Sequencing Center for Infectious Disease"/>
            <person name="Earl A.M."/>
            <person name="Van Tyne D."/>
            <person name="Lebreton F."/>
            <person name="Saavedra J.T."/>
            <person name="Gilmore M.S."/>
            <person name="Manson Mcguire A."/>
            <person name="Clock S."/>
            <person name="Crupain M."/>
            <person name="Rangan U."/>
            <person name="Young S."/>
            <person name="Abouelleil A."/>
            <person name="Cao P."/>
            <person name="Chapman S.B."/>
            <person name="Griggs A."/>
            <person name="Priest M."/>
            <person name="Shea T."/>
            <person name="Wortman J."/>
            <person name="Nusbaum C."/>
            <person name="Birren B."/>
        </authorList>
    </citation>
    <scope>NUCLEOTIDE SEQUENCE [LARGE SCALE GENOMIC DNA]</scope>
    <source>
        <strain evidence="1 2">4EA1</strain>
    </source>
</reference>
<name>A0A367CI94_9ENTE</name>
<dbReference type="GeneID" id="56743301"/>
<evidence type="ECO:0000313" key="2">
    <source>
        <dbReference type="Proteomes" id="UP000252797"/>
    </source>
</evidence>
<protein>
    <submittedName>
        <fullName evidence="1">Uncharacterized protein</fullName>
    </submittedName>
</protein>
<accession>A0A367CI94</accession>
<dbReference type="AlphaFoldDB" id="A0A367CI94"/>
<gene>
    <name evidence="1" type="ORF">EA71_00654</name>
</gene>